<evidence type="ECO:0000256" key="1">
    <source>
        <dbReference type="ARBA" id="ARBA00022714"/>
    </source>
</evidence>
<accession>A0A544QRQ3</accession>
<dbReference type="InterPro" id="IPR036922">
    <property type="entry name" value="Rieske_2Fe-2S_sf"/>
</dbReference>
<dbReference type="EMBL" id="SESI01000001">
    <property type="protein sequence ID" value="TQQ82130.1"/>
    <property type="molecule type" value="Genomic_DNA"/>
</dbReference>
<dbReference type="GO" id="GO:0051537">
    <property type="term" value="F:2 iron, 2 sulfur cluster binding"/>
    <property type="evidence" value="ECO:0007669"/>
    <property type="project" value="UniProtKB-KW"/>
</dbReference>
<keyword evidence="7" id="KW-1185">Reference proteome</keyword>
<protein>
    <submittedName>
        <fullName evidence="6">(2Fe-2S)-binding protein</fullName>
    </submittedName>
</protein>
<keyword evidence="4" id="KW-0411">Iron-sulfur</keyword>
<dbReference type="PANTHER" id="PTHR40261:SF1">
    <property type="entry name" value="RIESKE DOMAIN-CONTAINING PROTEIN"/>
    <property type="match status" value="1"/>
</dbReference>
<evidence type="ECO:0000256" key="2">
    <source>
        <dbReference type="ARBA" id="ARBA00022723"/>
    </source>
</evidence>
<dbReference type="Gene3D" id="2.102.10.10">
    <property type="entry name" value="Rieske [2Fe-2S] iron-sulphur domain"/>
    <property type="match status" value="1"/>
</dbReference>
<dbReference type="AlphaFoldDB" id="A0A544QRQ3"/>
<proteinExistence type="predicted"/>
<dbReference type="Proteomes" id="UP000315385">
    <property type="component" value="Unassembled WGS sequence"/>
</dbReference>
<dbReference type="GO" id="GO:0046872">
    <property type="term" value="F:metal ion binding"/>
    <property type="evidence" value="ECO:0007669"/>
    <property type="project" value="UniProtKB-KW"/>
</dbReference>
<comment type="caution">
    <text evidence="6">The sequence shown here is derived from an EMBL/GenBank/DDBJ whole genome shotgun (WGS) entry which is preliminary data.</text>
</comment>
<dbReference type="PANTHER" id="PTHR40261">
    <property type="match status" value="1"/>
</dbReference>
<evidence type="ECO:0000313" key="6">
    <source>
        <dbReference type="EMBL" id="TQQ82130.1"/>
    </source>
</evidence>
<keyword evidence="3" id="KW-0408">Iron</keyword>
<feature type="domain" description="Rieske" evidence="5">
    <location>
        <begin position="20"/>
        <end position="121"/>
    </location>
</feature>
<dbReference type="SUPFAM" id="SSF50022">
    <property type="entry name" value="ISP domain"/>
    <property type="match status" value="1"/>
</dbReference>
<keyword evidence="1" id="KW-0001">2Fe-2S</keyword>
<keyword evidence="2" id="KW-0479">Metal-binding</keyword>
<dbReference type="Pfam" id="PF00355">
    <property type="entry name" value="Rieske"/>
    <property type="match status" value="1"/>
</dbReference>
<evidence type="ECO:0000259" key="5">
    <source>
        <dbReference type="PROSITE" id="PS51296"/>
    </source>
</evidence>
<reference evidence="6 7" key="1">
    <citation type="submission" date="2019-02" db="EMBL/GenBank/DDBJ databases">
        <title>Halonotius sp. a new haloqrchaeon isolated from saline water.</title>
        <authorList>
            <person name="Duran-Viseras A."/>
            <person name="Sanchez-Porro C."/>
            <person name="Ventosa A."/>
        </authorList>
    </citation>
    <scope>NUCLEOTIDE SEQUENCE [LARGE SCALE GENOMIC DNA]</scope>
    <source>
        <strain evidence="6 7">F9-27</strain>
    </source>
</reference>
<dbReference type="OrthoDB" id="250454at2157"/>
<dbReference type="InterPro" id="IPR017941">
    <property type="entry name" value="Rieske_2Fe-2S"/>
</dbReference>
<organism evidence="6 7">
    <name type="scientific">Halonotius roseus</name>
    <dbReference type="NCBI Taxonomy" id="2511997"/>
    <lineage>
        <taxon>Archaea</taxon>
        <taxon>Methanobacteriati</taxon>
        <taxon>Methanobacteriota</taxon>
        <taxon>Stenosarchaea group</taxon>
        <taxon>Halobacteria</taxon>
        <taxon>Halobacteriales</taxon>
        <taxon>Haloferacaceae</taxon>
        <taxon>Halonotius</taxon>
    </lineage>
</organism>
<gene>
    <name evidence="6" type="ORF">EWF95_04095</name>
</gene>
<evidence type="ECO:0000256" key="3">
    <source>
        <dbReference type="ARBA" id="ARBA00023004"/>
    </source>
</evidence>
<evidence type="ECO:0000256" key="4">
    <source>
        <dbReference type="ARBA" id="ARBA00023014"/>
    </source>
</evidence>
<name>A0A544QRQ3_9EURY</name>
<sequence length="149" mass="16506">MSADGQIAPVGEVPEETTFLFRVRPTDADTRQTADRESGEIQEAIMIKDDEGVVGWLNYCQHFRHIKLDKGSGAEMRNGEIICTNHGAYFESDTGFCNFGPCEGAFLSEVDLAVEDGVVRLTDDDYEFVGRGGIETDPTDLESKSNREF</sequence>
<dbReference type="PROSITE" id="PS51296">
    <property type="entry name" value="RIESKE"/>
    <property type="match status" value="1"/>
</dbReference>
<dbReference type="RefSeq" id="WP_142442782.1">
    <property type="nucleotide sequence ID" value="NZ_SESI01000001.1"/>
</dbReference>
<evidence type="ECO:0000313" key="7">
    <source>
        <dbReference type="Proteomes" id="UP000315385"/>
    </source>
</evidence>